<organism evidence="5 6">
    <name type="scientific">Pichia inconspicua</name>
    <dbReference type="NCBI Taxonomy" id="52247"/>
    <lineage>
        <taxon>Eukaryota</taxon>
        <taxon>Fungi</taxon>
        <taxon>Dikarya</taxon>
        <taxon>Ascomycota</taxon>
        <taxon>Saccharomycotina</taxon>
        <taxon>Pichiomycetes</taxon>
        <taxon>Pichiales</taxon>
        <taxon>Pichiaceae</taxon>
        <taxon>Pichia</taxon>
    </lineage>
</organism>
<accession>A0A4T0WWK7</accession>
<comment type="caution">
    <text evidence="5">The sequence shown here is derived from an EMBL/GenBank/DDBJ whole genome shotgun (WGS) entry which is preliminary data.</text>
</comment>
<evidence type="ECO:0000256" key="1">
    <source>
        <dbReference type="ARBA" id="ARBA00004196"/>
    </source>
</evidence>
<evidence type="ECO:0000313" key="5">
    <source>
        <dbReference type="EMBL" id="TID14808.1"/>
    </source>
</evidence>
<evidence type="ECO:0000313" key="6">
    <source>
        <dbReference type="Proteomes" id="UP000307173"/>
    </source>
</evidence>
<feature type="region of interest" description="Disordered" evidence="3">
    <location>
        <begin position="23"/>
        <end position="94"/>
    </location>
</feature>
<dbReference type="GO" id="GO:0005199">
    <property type="term" value="F:structural constituent of cell wall"/>
    <property type="evidence" value="ECO:0007669"/>
    <property type="project" value="InterPro"/>
</dbReference>
<evidence type="ECO:0000256" key="2">
    <source>
        <dbReference type="ARBA" id="ARBA00022729"/>
    </source>
</evidence>
<dbReference type="Proteomes" id="UP000307173">
    <property type="component" value="Unassembled WGS sequence"/>
</dbReference>
<proteinExistence type="predicted"/>
<keyword evidence="2 4" id="KW-0732">Signal</keyword>
<gene>
    <name evidence="5" type="ORF">CANINC_004479</name>
</gene>
<name>A0A4T0WWK7_9ASCO</name>
<reference evidence="5 6" key="1">
    <citation type="journal article" date="2019" name="Front. Genet.">
        <title>Whole-Genome Sequencing of the Opportunistic Yeast Pathogen Candida inconspicua Uncovers Its Hybrid Origin.</title>
        <authorList>
            <person name="Mixao V."/>
            <person name="Hansen A.P."/>
            <person name="Saus E."/>
            <person name="Boekhout T."/>
            <person name="Lass-Florl C."/>
            <person name="Gabaldon T."/>
        </authorList>
    </citation>
    <scope>NUCLEOTIDE SEQUENCE [LARGE SCALE GENOMIC DNA]</scope>
    <source>
        <strain evidence="5 6">CBS 180</strain>
    </source>
</reference>
<evidence type="ECO:0000256" key="4">
    <source>
        <dbReference type="SAM" id="SignalP"/>
    </source>
</evidence>
<sequence>MKFSILALTFASVAFADRVVTQIGDGQIQVPTTERPAPPAPTTEKPAPPAPTTEKPAPPAPTTEKPAPPKPTTHAPVPPKNETEVPDFPNAAPRAVVGGGLAAIAGLAVLL</sequence>
<feature type="chain" id="PRO_5020956596" evidence="4">
    <location>
        <begin position="17"/>
        <end position="111"/>
    </location>
</feature>
<feature type="signal peptide" evidence="4">
    <location>
        <begin position="1"/>
        <end position="16"/>
    </location>
</feature>
<keyword evidence="6" id="KW-1185">Reference proteome</keyword>
<evidence type="ECO:0000256" key="3">
    <source>
        <dbReference type="SAM" id="MobiDB-lite"/>
    </source>
</evidence>
<feature type="compositionally biased region" description="Pro residues" evidence="3">
    <location>
        <begin position="36"/>
        <end position="79"/>
    </location>
</feature>
<dbReference type="AlphaFoldDB" id="A0A4T0WWK7"/>
<dbReference type="PROSITE" id="PS50256">
    <property type="entry name" value="PIR_REPEAT_2"/>
    <property type="match status" value="1"/>
</dbReference>
<protein>
    <submittedName>
        <fullName evidence="5">Uncharacterized protein</fullName>
    </submittedName>
</protein>
<dbReference type="Pfam" id="PF00399">
    <property type="entry name" value="PIR"/>
    <property type="match status" value="1"/>
</dbReference>
<dbReference type="EMBL" id="SELW01000657">
    <property type="protein sequence ID" value="TID14808.1"/>
    <property type="molecule type" value="Genomic_DNA"/>
</dbReference>
<dbReference type="InterPro" id="IPR000420">
    <property type="entry name" value="Yeast_PIR_rpt"/>
</dbReference>
<comment type="subcellular location">
    <subcellularLocation>
        <location evidence="1">Cell envelope</location>
    </subcellularLocation>
</comment>